<evidence type="ECO:0000256" key="2">
    <source>
        <dbReference type="ARBA" id="ARBA00022723"/>
    </source>
</evidence>
<evidence type="ECO:0000256" key="6">
    <source>
        <dbReference type="ARBA" id="ARBA00023242"/>
    </source>
</evidence>
<evidence type="ECO:0000313" key="11">
    <source>
        <dbReference type="EnsemblMetazoa" id="ADAC009354-PA"/>
    </source>
</evidence>
<feature type="region of interest" description="Disordered" evidence="8">
    <location>
        <begin position="241"/>
        <end position="300"/>
    </location>
</feature>
<dbReference type="GO" id="GO:0008270">
    <property type="term" value="F:zinc ion binding"/>
    <property type="evidence" value="ECO:0007669"/>
    <property type="project" value="UniProtKB-KW"/>
</dbReference>
<reference evidence="10" key="2">
    <citation type="submission" date="2010-05" db="EMBL/GenBank/DDBJ databases">
        <authorList>
            <person name="Almeida L.G."/>
            <person name="Nicolas M.F."/>
            <person name="Souza R.C."/>
            <person name="Vasconcelos A.T.R."/>
        </authorList>
    </citation>
    <scope>NUCLEOTIDE SEQUENCE</scope>
</reference>
<evidence type="ECO:0000256" key="1">
    <source>
        <dbReference type="ARBA" id="ARBA00004123"/>
    </source>
</evidence>
<dbReference type="Proteomes" id="UP000000673">
    <property type="component" value="Unassembled WGS sequence"/>
</dbReference>
<evidence type="ECO:0000259" key="9">
    <source>
        <dbReference type="PROSITE" id="PS50157"/>
    </source>
</evidence>
<comment type="subcellular location">
    <subcellularLocation>
        <location evidence="1">Nucleus</location>
    </subcellularLocation>
</comment>
<evidence type="ECO:0000256" key="7">
    <source>
        <dbReference type="PROSITE-ProRule" id="PRU00042"/>
    </source>
</evidence>
<dbReference type="PANTHER" id="PTHR24376">
    <property type="entry name" value="ZINC FINGER PROTEIN"/>
    <property type="match status" value="1"/>
</dbReference>
<dbReference type="PROSITE" id="PS50157">
    <property type="entry name" value="ZINC_FINGER_C2H2_2"/>
    <property type="match status" value="6"/>
</dbReference>
<reference evidence="10" key="3">
    <citation type="journal article" date="2013" name="Nucleic Acids Res.">
        <title>The genome of Anopheles darlingi, the main neotropical malaria vector.</title>
        <authorList>
            <person name="Marinotti O."/>
            <person name="Cerqueira G.C."/>
            <person name="de Almeida L.G."/>
            <person name="Ferro M.I."/>
            <person name="Loreto E.L."/>
            <person name="Zaha A."/>
            <person name="Teixeira S.M."/>
            <person name="Wespiser A.R."/>
            <person name="Almeida E Silva A."/>
            <person name="Schlindwein A.D."/>
            <person name="Pacheco A.C."/>
            <person name="Silva A.L."/>
            <person name="Graveley B.R."/>
            <person name="Walenz B.P."/>
            <person name="Lima Bde A."/>
            <person name="Ribeiro C.A."/>
            <person name="Nunes-Silva C.G."/>
            <person name="de Carvalho C.R."/>
            <person name="Soares C.M."/>
            <person name="de Menezes C.B."/>
            <person name="Matiolli C."/>
            <person name="Caffrey D."/>
            <person name="Araujo D.A."/>
            <person name="de Oliveira D.M."/>
            <person name="Golenbock D."/>
            <person name="Grisard E.C."/>
            <person name="Fantinatti-Garboggini F."/>
            <person name="de Carvalho F.M."/>
            <person name="Barcellos F.G."/>
            <person name="Prosdocimi F."/>
            <person name="May G."/>
            <person name="Azevedo Junior G.M."/>
            <person name="Guimaraes G.M."/>
            <person name="Goldman G.H."/>
            <person name="Padilha I.Q."/>
            <person name="Batista Jda S."/>
            <person name="Ferro J.A."/>
            <person name="Ribeiro J.M."/>
            <person name="Fietto J.L."/>
            <person name="Dabbas K.M."/>
            <person name="Cerdeira L."/>
            <person name="Agnez-Lima L.F."/>
            <person name="Brocchi M."/>
            <person name="de Carvalho M.O."/>
            <person name="Teixeira Mde M."/>
            <person name="Diniz Maia Mde M."/>
            <person name="Goldman M.H."/>
            <person name="Cruz Schneider M.P."/>
            <person name="Felipe M.S."/>
            <person name="Hungria M."/>
            <person name="Nicolas M.F."/>
            <person name="Pereira M."/>
            <person name="Montes M.A."/>
            <person name="Cantao M.E."/>
            <person name="Vincentz M."/>
            <person name="Rafael M.S."/>
            <person name="Silverman N."/>
            <person name="Stoco P.H."/>
            <person name="Souza R.C."/>
            <person name="Vicentini R."/>
            <person name="Gazzinelli R.T."/>
            <person name="Neves Rde O."/>
            <person name="Silva R."/>
            <person name="Astolfi-Filho S."/>
            <person name="Maciel T.E."/>
            <person name="Urmenyi T.P."/>
            <person name="Tadei W.P."/>
            <person name="Camargo E.P."/>
            <person name="de Vasconcelos A.T."/>
        </authorList>
    </citation>
    <scope>NUCLEOTIDE SEQUENCE</scope>
</reference>
<dbReference type="SMART" id="SM00355">
    <property type="entry name" value="ZnF_C2H2"/>
    <property type="match status" value="9"/>
</dbReference>
<dbReference type="EnsemblMetazoa" id="ADAC009354-RA">
    <property type="protein sequence ID" value="ADAC009354-PA"/>
    <property type="gene ID" value="ADAC009354"/>
</dbReference>
<dbReference type="VEuPathDB" id="VectorBase:ADAR2_004105"/>
<accession>W5J3T9</accession>
<feature type="domain" description="C2H2-type" evidence="9">
    <location>
        <begin position="417"/>
        <end position="444"/>
    </location>
</feature>
<feature type="domain" description="C2H2-type" evidence="9">
    <location>
        <begin position="502"/>
        <end position="529"/>
    </location>
</feature>
<dbReference type="FunCoup" id="W5J3T9">
    <property type="interactions" value="27"/>
</dbReference>
<reference evidence="10 12" key="1">
    <citation type="journal article" date="2010" name="BMC Genomics">
        <title>Combination of measures distinguishes pre-miRNAs from other stem-loops in the genome of the newly sequenced Anopheles darlingi.</title>
        <authorList>
            <person name="Mendes N.D."/>
            <person name="Freitas A.T."/>
            <person name="Vasconcelos A.T."/>
            <person name="Sagot M.F."/>
        </authorList>
    </citation>
    <scope>NUCLEOTIDE SEQUENCE</scope>
</reference>
<dbReference type="InterPro" id="IPR036236">
    <property type="entry name" value="Znf_C2H2_sf"/>
</dbReference>
<protein>
    <recommendedName>
        <fullName evidence="9">C2H2-type domain-containing protein</fullName>
    </recommendedName>
</protein>
<dbReference type="SMART" id="SM00868">
    <property type="entry name" value="zf-AD"/>
    <property type="match status" value="1"/>
</dbReference>
<name>W5J3T9_ANODA</name>
<evidence type="ECO:0000256" key="5">
    <source>
        <dbReference type="ARBA" id="ARBA00022833"/>
    </source>
</evidence>
<dbReference type="Pfam" id="PF00096">
    <property type="entry name" value="zf-C2H2"/>
    <property type="match status" value="2"/>
</dbReference>
<dbReference type="Pfam" id="PF13894">
    <property type="entry name" value="zf-C2H2_4"/>
    <property type="match status" value="1"/>
</dbReference>
<evidence type="ECO:0000256" key="4">
    <source>
        <dbReference type="ARBA" id="ARBA00022771"/>
    </source>
</evidence>
<keyword evidence="12" id="KW-1185">Reference proteome</keyword>
<proteinExistence type="predicted"/>
<dbReference type="InterPro" id="IPR013087">
    <property type="entry name" value="Znf_C2H2_type"/>
</dbReference>
<sequence length="657" mass="76540">MTIFRLEEFPHVCRLCMQSAEGTLTPIDGTLLDLINEIAAFCIPQDVLHLTPSGVCGTCAEEFENFLAYRNRLVYVTQFSYGLAQARKGFTEVLEDLFNDHQKGMTEMLEDLQLVNGNAREHGVHELLNEFEDYAICALPVEAQHGDDTKQNLDEPVAMEYDEAYDVNEEDCAEYLDPTSPVVKETTIVTEIEPLGVDEVDEVIHQPCEEEEEEQEEEQEDIVLANDSIKELAEGEQTIEYTEEVVIRKDEEDEDEAEAGAEGEATQPQESDAKPAKKGLTKRTRSSREPEARQNGKKDQHCCPKCDFVTVYRRSFLMHLERHKKTDRLPQRSFICKRCQSAFATRKELIKHKRSEHRDFMCDTCGLAFEQKFALDMHRTRHDQKRQFKCDYCPLEYYTKPEKLLHIKQAHLKVFEVKCPDCGLLFKTKNELNQHVKSHTDTRTYMCSVCKFGFKSQTHLSRHTKSVHQEVRYKCDYCSQSYCRKDKLRMHIEKQHNIQTYFVCDICLQSYNTRSKLDDHKAHHLNPKDQQCGTCLSAFLTQQEFDEHRCITYRENYICCDRDFKFHFHYNKHMFLVHGEHTNVRVKPTEGLLMGQFRAMRKQEERCAKCGQEFPTRTFKKQHMASCDGPGYYVVEYIDNSTATDQLQLPPIESEST</sequence>
<feature type="domain" description="C2H2-type" evidence="9">
    <location>
        <begin position="360"/>
        <end position="387"/>
    </location>
</feature>
<dbReference type="SUPFAM" id="SSF57667">
    <property type="entry name" value="beta-beta-alpha zinc fingers"/>
    <property type="match status" value="4"/>
</dbReference>
<feature type="compositionally biased region" description="Basic and acidic residues" evidence="8">
    <location>
        <begin position="286"/>
        <end position="300"/>
    </location>
</feature>
<evidence type="ECO:0000313" key="12">
    <source>
        <dbReference type="Proteomes" id="UP000000673"/>
    </source>
</evidence>
<dbReference type="OMA" id="RENYICC"/>
<reference evidence="11" key="4">
    <citation type="submission" date="2015-06" db="UniProtKB">
        <authorList>
            <consortium name="EnsemblMetazoa"/>
        </authorList>
    </citation>
    <scope>IDENTIFICATION</scope>
</reference>
<evidence type="ECO:0000256" key="8">
    <source>
        <dbReference type="SAM" id="MobiDB-lite"/>
    </source>
</evidence>
<keyword evidence="6" id="KW-0539">Nucleus</keyword>
<dbReference type="HOGENOM" id="CLU_020275_0_0_1"/>
<dbReference type="eggNOG" id="KOG1721">
    <property type="taxonomic scope" value="Eukaryota"/>
</dbReference>
<dbReference type="STRING" id="43151.W5J3T9"/>
<keyword evidence="3" id="KW-0677">Repeat</keyword>
<dbReference type="GO" id="GO:0000978">
    <property type="term" value="F:RNA polymerase II cis-regulatory region sequence-specific DNA binding"/>
    <property type="evidence" value="ECO:0007669"/>
    <property type="project" value="TreeGrafter"/>
</dbReference>
<dbReference type="AlphaFoldDB" id="W5J3T9"/>
<dbReference type="EMBL" id="ADMH02002104">
    <property type="protein sequence ID" value="ETN59042.1"/>
    <property type="molecule type" value="Genomic_DNA"/>
</dbReference>
<feature type="domain" description="C2H2-type" evidence="9">
    <location>
        <begin position="473"/>
        <end position="496"/>
    </location>
</feature>
<dbReference type="Gene3D" id="3.30.160.60">
    <property type="entry name" value="Classic Zinc Finger"/>
    <property type="match status" value="5"/>
</dbReference>
<keyword evidence="4 7" id="KW-0863">Zinc-finger</keyword>
<dbReference type="InterPro" id="IPR012934">
    <property type="entry name" value="Znf_AD"/>
</dbReference>
<dbReference type="GO" id="GO:0001228">
    <property type="term" value="F:DNA-binding transcription activator activity, RNA polymerase II-specific"/>
    <property type="evidence" value="ECO:0007669"/>
    <property type="project" value="TreeGrafter"/>
</dbReference>
<feature type="domain" description="C2H2-type" evidence="9">
    <location>
        <begin position="334"/>
        <end position="357"/>
    </location>
</feature>
<keyword evidence="5" id="KW-0862">Zinc</keyword>
<dbReference type="GO" id="GO:0005634">
    <property type="term" value="C:nucleus"/>
    <property type="evidence" value="ECO:0007669"/>
    <property type="project" value="UniProtKB-SubCell"/>
</dbReference>
<feature type="compositionally biased region" description="Basic residues" evidence="8">
    <location>
        <begin position="276"/>
        <end position="285"/>
    </location>
</feature>
<dbReference type="PROSITE" id="PS00028">
    <property type="entry name" value="ZINC_FINGER_C2H2_1"/>
    <property type="match status" value="6"/>
</dbReference>
<dbReference type="VEuPathDB" id="VectorBase:ADAC009354"/>
<keyword evidence="2" id="KW-0479">Metal-binding</keyword>
<evidence type="ECO:0000313" key="10">
    <source>
        <dbReference type="EMBL" id="ETN59042.1"/>
    </source>
</evidence>
<organism evidence="10">
    <name type="scientific">Anopheles darlingi</name>
    <name type="common">Mosquito</name>
    <dbReference type="NCBI Taxonomy" id="43151"/>
    <lineage>
        <taxon>Eukaryota</taxon>
        <taxon>Metazoa</taxon>
        <taxon>Ecdysozoa</taxon>
        <taxon>Arthropoda</taxon>
        <taxon>Hexapoda</taxon>
        <taxon>Insecta</taxon>
        <taxon>Pterygota</taxon>
        <taxon>Neoptera</taxon>
        <taxon>Endopterygota</taxon>
        <taxon>Diptera</taxon>
        <taxon>Nematocera</taxon>
        <taxon>Culicoidea</taxon>
        <taxon>Culicidae</taxon>
        <taxon>Anophelinae</taxon>
        <taxon>Anopheles</taxon>
    </lineage>
</organism>
<gene>
    <name evidence="10" type="ORF">AND_009354</name>
</gene>
<dbReference type="PANTHER" id="PTHR24376:SF235">
    <property type="entry name" value="C2H2-TYPE DOMAIN-CONTAINING PROTEIN"/>
    <property type="match status" value="1"/>
</dbReference>
<feature type="domain" description="C2H2-type" evidence="9">
    <location>
        <begin position="445"/>
        <end position="473"/>
    </location>
</feature>
<evidence type="ECO:0000256" key="3">
    <source>
        <dbReference type="ARBA" id="ARBA00022737"/>
    </source>
</evidence>
<feature type="compositionally biased region" description="Acidic residues" evidence="8">
    <location>
        <begin position="251"/>
        <end position="261"/>
    </location>
</feature>